<gene>
    <name evidence="4" type="primary">atsA_6</name>
    <name evidence="4" type="ORF">BcellWH2_02340</name>
</gene>
<dbReference type="AlphaFoldDB" id="A0A0P0GF34"/>
<organism evidence="4 5">
    <name type="scientific">Bacteroides cellulosilyticus</name>
    <dbReference type="NCBI Taxonomy" id="246787"/>
    <lineage>
        <taxon>Bacteria</taxon>
        <taxon>Pseudomonadati</taxon>
        <taxon>Bacteroidota</taxon>
        <taxon>Bacteroidia</taxon>
        <taxon>Bacteroidales</taxon>
        <taxon>Bacteroidaceae</taxon>
        <taxon>Bacteroides</taxon>
    </lineage>
</organism>
<protein>
    <submittedName>
        <fullName evidence="4">Arylsulfatase</fullName>
        <ecNumber evidence="4">3.1.6.1</ecNumber>
    </submittedName>
</protein>
<dbReference type="PROSITE" id="PS00523">
    <property type="entry name" value="SULFATASE_1"/>
    <property type="match status" value="1"/>
</dbReference>
<evidence type="ECO:0000256" key="1">
    <source>
        <dbReference type="ARBA" id="ARBA00008779"/>
    </source>
</evidence>
<sequence>MKNSSLNNLSVATGSMLCALFASCTGNEKAVQSERPNIIHIMTDDHAFQALSAYGGAISKIAPTPNIDRIAQKGMIFQRAYVENSISAPSRATLLTGLYSHKHGQEILTNGFKPDNTVFPELLQQAGYQTAIVGKWHLQVEPKGFDYYKILKNQGDYYNPEFATKETNGEYVREEGYATTLTTDYAINWLDKRDKKKPFCLLVHHKAPHRNFMPESKYYDLYEDSEFPYPDNFFDDYTSRGPAAKSQQMSIMHDMTMGYDLKVNELNDNLPPHLEWSKADWEKARARMTPKQLQTWDAAYGPRNKAMLEANLSAKELAKWKYQRYIKDYMRTIKSVDDQIGRLLDYLEENKLMDNTIIVYTSDQGFYMGEHGWFDKRFMYEESFRTPLLIMYPKMIKAGSVCNELVQNIDYAPTYLALAGVESPVKMDGRSLVPLFSGDKPQEWRENLYYHYYDYPAIHMVRRHDGVFDGRYKLIHFYGEGKGKDEGADIEYFELYDLLTDPHEMKNVYNDTAYKEHADRLRKELHGYQQDLDIVEGNLNLNEKI</sequence>
<dbReference type="Gene3D" id="3.40.720.10">
    <property type="entry name" value="Alkaline Phosphatase, subunit A"/>
    <property type="match status" value="1"/>
</dbReference>
<dbReference type="PANTHER" id="PTHR43108:SF6">
    <property type="entry name" value="N-SULPHOGLUCOSAMINE SULPHOHYDROLASE"/>
    <property type="match status" value="1"/>
</dbReference>
<keyword evidence="2 4" id="KW-0378">Hydrolase</keyword>
<proteinExistence type="inferred from homology"/>
<dbReference type="EC" id="3.1.6.1" evidence="4"/>
<feature type="domain" description="N-sulphoglucosamine sulphohydrolase C-terminal" evidence="3">
    <location>
        <begin position="369"/>
        <end position="529"/>
    </location>
</feature>
<evidence type="ECO:0000256" key="2">
    <source>
        <dbReference type="ARBA" id="ARBA00022801"/>
    </source>
</evidence>
<evidence type="ECO:0000313" key="4">
    <source>
        <dbReference type="EMBL" id="ALJ59580.1"/>
    </source>
</evidence>
<dbReference type="PROSITE" id="PS00149">
    <property type="entry name" value="SULFATASE_2"/>
    <property type="match status" value="1"/>
</dbReference>
<evidence type="ECO:0000313" key="5">
    <source>
        <dbReference type="Proteomes" id="UP000061809"/>
    </source>
</evidence>
<dbReference type="PANTHER" id="PTHR43108">
    <property type="entry name" value="N-ACETYLGLUCOSAMINE-6-SULFATASE FAMILY MEMBER"/>
    <property type="match status" value="1"/>
</dbReference>
<dbReference type="PROSITE" id="PS51257">
    <property type="entry name" value="PROKAR_LIPOPROTEIN"/>
    <property type="match status" value="1"/>
</dbReference>
<evidence type="ECO:0000259" key="3">
    <source>
        <dbReference type="Pfam" id="PF16347"/>
    </source>
</evidence>
<dbReference type="Pfam" id="PF16347">
    <property type="entry name" value="SGSH_C"/>
    <property type="match status" value="1"/>
</dbReference>
<dbReference type="InterPro" id="IPR024607">
    <property type="entry name" value="Sulfatase_CS"/>
</dbReference>
<comment type="similarity">
    <text evidence="1">Belongs to the sulfatase family.</text>
</comment>
<dbReference type="KEGG" id="bcel:BcellWH2_02340"/>
<dbReference type="RefSeq" id="WP_029426072.1">
    <property type="nucleotide sequence ID" value="NZ_CP012801.1"/>
</dbReference>
<dbReference type="SUPFAM" id="SSF53649">
    <property type="entry name" value="Alkaline phosphatase-like"/>
    <property type="match status" value="1"/>
</dbReference>
<dbReference type="GO" id="GO:0004065">
    <property type="term" value="F:arylsulfatase activity"/>
    <property type="evidence" value="ECO:0007669"/>
    <property type="project" value="UniProtKB-EC"/>
</dbReference>
<dbReference type="Proteomes" id="UP000061809">
    <property type="component" value="Chromosome"/>
</dbReference>
<dbReference type="CDD" id="cd16031">
    <property type="entry name" value="G6S_like"/>
    <property type="match status" value="1"/>
</dbReference>
<accession>A0A0P0GF34</accession>
<dbReference type="InterPro" id="IPR032506">
    <property type="entry name" value="SGSH_C"/>
</dbReference>
<reference evidence="4 5" key="1">
    <citation type="journal article" date="2015" name="Science">
        <title>Genetic determinants of in vivo fitness and diet responsiveness in multiple human gut Bacteroides.</title>
        <authorList>
            <person name="Wu M."/>
            <person name="McNulty N.P."/>
            <person name="Rodionov D.A."/>
            <person name="Khoroshkin M.S."/>
            <person name="Griffin N.W."/>
            <person name="Cheng J."/>
            <person name="Latreille P."/>
            <person name="Kerstetter R.A."/>
            <person name="Terrapon N."/>
            <person name="Henrissat B."/>
            <person name="Osterman A.L."/>
            <person name="Gordon J.I."/>
        </authorList>
    </citation>
    <scope>NUCLEOTIDE SEQUENCE [LARGE SCALE GENOMIC DNA]</scope>
    <source>
        <strain evidence="4 5">WH2</strain>
    </source>
</reference>
<name>A0A0P0GF34_9BACE</name>
<dbReference type="EMBL" id="CP012801">
    <property type="protein sequence ID" value="ALJ59580.1"/>
    <property type="molecule type" value="Genomic_DNA"/>
</dbReference>
<dbReference type="PATRIC" id="fig|246787.4.peg.2401"/>
<dbReference type="InterPro" id="IPR017850">
    <property type="entry name" value="Alkaline_phosphatase_core_sf"/>
</dbReference>